<gene>
    <name evidence="2" type="ORF">SG34_033455</name>
</gene>
<reference evidence="2 3" key="2">
    <citation type="journal article" date="2022" name="Mar. Drugs">
        <title>Bioassay-Guided Fractionation Leads to the Detection of Cholic Acid Generated by the Rare Thalassomonas sp.</title>
        <authorList>
            <person name="Pheiffer F."/>
            <person name="Schneider Y.K."/>
            <person name="Hansen E.H."/>
            <person name="Andersen J.H."/>
            <person name="Isaksson J."/>
            <person name="Busche T."/>
            <person name="R C."/>
            <person name="Kalinowski J."/>
            <person name="Zyl L.V."/>
            <person name="Trindade M."/>
        </authorList>
    </citation>
    <scope>NUCLEOTIDE SEQUENCE [LARGE SCALE GENOMIC DNA]</scope>
    <source>
        <strain evidence="2 3">XOM25</strain>
    </source>
</reference>
<sequence length="154" mass="17301">MKILLIALLAFCSSCSALDSDLKSAISYGEIKGLNKYTPEVDKQLFIRLFNAPIYQDNCFKETHGVCQYKYFLSVSTFDEYPETNIYLLKTLGEIDKIEWLPTSDVDTAKLKLAINSYTKAALSNNNKLVNTKSIISIVVTPVEINESLTNMPN</sequence>
<reference evidence="2 3" key="1">
    <citation type="journal article" date="2015" name="Genome Announc.">
        <title>Draft Genome Sequences of Marine Isolates of Thalassomonas viridans and Thalassomonas actiniarum.</title>
        <authorList>
            <person name="Olonade I."/>
            <person name="van Zyl L.J."/>
            <person name="Trindade M."/>
        </authorList>
    </citation>
    <scope>NUCLEOTIDE SEQUENCE [LARGE SCALE GENOMIC DNA]</scope>
    <source>
        <strain evidence="2 3">XOM25</strain>
    </source>
</reference>
<dbReference type="EMBL" id="CP059734">
    <property type="protein sequence ID" value="WDE08802.1"/>
    <property type="molecule type" value="Genomic_DNA"/>
</dbReference>
<keyword evidence="3" id="KW-1185">Reference proteome</keyword>
<evidence type="ECO:0008006" key="4">
    <source>
        <dbReference type="Google" id="ProtNLM"/>
    </source>
</evidence>
<dbReference type="Proteomes" id="UP000032352">
    <property type="component" value="Chromosome pTvir"/>
</dbReference>
<evidence type="ECO:0000313" key="3">
    <source>
        <dbReference type="Proteomes" id="UP000032352"/>
    </source>
</evidence>
<organism evidence="2 3">
    <name type="scientific">Thalassomonas viridans</name>
    <dbReference type="NCBI Taxonomy" id="137584"/>
    <lineage>
        <taxon>Bacteria</taxon>
        <taxon>Pseudomonadati</taxon>
        <taxon>Pseudomonadota</taxon>
        <taxon>Gammaproteobacteria</taxon>
        <taxon>Alteromonadales</taxon>
        <taxon>Colwelliaceae</taxon>
        <taxon>Thalassomonas</taxon>
    </lineage>
</organism>
<evidence type="ECO:0000256" key="1">
    <source>
        <dbReference type="SAM" id="SignalP"/>
    </source>
</evidence>
<dbReference type="RefSeq" id="WP_044837843.1">
    <property type="nucleotide sequence ID" value="NZ_CP059734.1"/>
</dbReference>
<name>A0AAF0CAP7_9GAMM</name>
<keyword evidence="1" id="KW-0732">Signal</keyword>
<dbReference type="AlphaFoldDB" id="A0AAF0CAP7"/>
<protein>
    <recommendedName>
        <fullName evidence="4">Lipoprotein</fullName>
    </recommendedName>
</protein>
<dbReference type="KEGG" id="tvd:SG34_033455"/>
<accession>A0AAF0CAP7</accession>
<proteinExistence type="predicted"/>
<evidence type="ECO:0000313" key="2">
    <source>
        <dbReference type="EMBL" id="WDE08802.1"/>
    </source>
</evidence>
<feature type="signal peptide" evidence="1">
    <location>
        <begin position="1"/>
        <end position="19"/>
    </location>
</feature>
<feature type="chain" id="PRO_5041927820" description="Lipoprotein" evidence="1">
    <location>
        <begin position="20"/>
        <end position="154"/>
    </location>
</feature>